<proteinExistence type="predicted"/>
<sequence>MLKRNYFILILLTLSIVACTKSQERSSDIENSMLPEITNQQKPWTRWWWMGSAVDSVNIKQNLIDLQKVGIGGVEIAPIYGVKGEEANFIDYLSPKWMSMLSYTTKIADSLGMQVDLTLGTGWYLWRTASYPRVCSYKTHHSKI</sequence>
<name>A0ABY9XXL7_9FLAO</name>
<dbReference type="Pfam" id="PF17132">
    <property type="entry name" value="Glyco_hydro_106"/>
    <property type="match status" value="1"/>
</dbReference>
<keyword evidence="1" id="KW-0378">Hydrolase</keyword>
<gene>
    <name evidence="1" type="ORF">RHP51_08715</name>
</gene>
<dbReference type="PROSITE" id="PS51257">
    <property type="entry name" value="PROKAR_LIPOPROTEIN"/>
    <property type="match status" value="1"/>
</dbReference>
<dbReference type="PANTHER" id="PTHR36848">
    <property type="entry name" value="DNA-BINDING PROTEIN (PUTATIVE SECRETED PROTEIN)-RELATED"/>
    <property type="match status" value="1"/>
</dbReference>
<evidence type="ECO:0000313" key="2">
    <source>
        <dbReference type="Proteomes" id="UP001302806"/>
    </source>
</evidence>
<evidence type="ECO:0000313" key="1">
    <source>
        <dbReference type="EMBL" id="WNH10705.1"/>
    </source>
</evidence>
<reference evidence="1 2" key="1">
    <citation type="submission" date="2023-09" db="EMBL/GenBank/DDBJ databases">
        <title>Thalassobella suaedae gen. nov., sp. nov., a marine bacterium of the family Flavobacteriaceae isolated from a halophyte Suaeda japonica.</title>
        <authorList>
            <person name="Lee S.Y."/>
            <person name="Hwang C.Y."/>
        </authorList>
    </citation>
    <scope>NUCLEOTIDE SEQUENCE [LARGE SCALE GENOMIC DNA]</scope>
    <source>
        <strain evidence="1 2">HL-DH14</strain>
    </source>
</reference>
<dbReference type="EMBL" id="CP134537">
    <property type="protein sequence ID" value="WNH10705.1"/>
    <property type="molecule type" value="Genomic_DNA"/>
</dbReference>
<dbReference type="Proteomes" id="UP001302806">
    <property type="component" value="Chromosome"/>
</dbReference>
<protein>
    <submittedName>
        <fullName evidence="1">Glycosyl hydrolase</fullName>
    </submittedName>
</protein>
<organism evidence="1 2">
    <name type="scientific">Thalassobellus suaedae</name>
    <dbReference type="NCBI Taxonomy" id="3074124"/>
    <lineage>
        <taxon>Bacteria</taxon>
        <taxon>Pseudomonadati</taxon>
        <taxon>Bacteroidota</taxon>
        <taxon>Flavobacteriia</taxon>
        <taxon>Flavobacteriales</taxon>
        <taxon>Flavobacteriaceae</taxon>
        <taxon>Thalassobellus</taxon>
    </lineage>
</organism>
<dbReference type="GO" id="GO:0016787">
    <property type="term" value="F:hydrolase activity"/>
    <property type="evidence" value="ECO:0007669"/>
    <property type="project" value="UniProtKB-KW"/>
</dbReference>
<accession>A0ABY9XXL7</accession>
<dbReference type="PANTHER" id="PTHR36848:SF2">
    <property type="entry name" value="SECRETED PROTEIN"/>
    <property type="match status" value="1"/>
</dbReference>
<dbReference type="RefSeq" id="WP_415866942.1">
    <property type="nucleotide sequence ID" value="NZ_CP134537.1"/>
</dbReference>
<dbReference type="InterPro" id="IPR053161">
    <property type="entry name" value="Ulvan_degrading_GH"/>
</dbReference>